<feature type="compositionally biased region" description="Low complexity" evidence="2">
    <location>
        <begin position="39"/>
        <end position="48"/>
    </location>
</feature>
<sequence length="562" mass="63093">MDTNKDECDVYGEPSSISSYDDNLYWEDIPDALGEDKPSSSFWSSPPETSKDWYSNDSSDEYSGDQLQKPYAIISQCMLHPLIVDDQEGMSSTPLRDDDDDDDVIDDSSISGADCKIYTESISLYLAKNLIPLAKELQKEEDILLVLSHIDTFYMDSSELIRLESVSHLYEFGVIILRKAISLSNANSHNDIIAAIVQTIFPLGLNLFLDTSDIIVECACENVSLLLLQFDLNLFSTYLMPLIDELSISIHEENLLVASKLIGNVCKQFKLKKSEGKSFFLDVVEEKFIPVIRSFSTKAFKVRESVIETICQLASIMAPDKAEQDLLFIFSRLCDDSLWNVRKSAAIHLPAFSSVLGKECKINNILPIVQSLLNDVSRLVRMAINNNLGPLIYSFRNCGAIPEPLISAFVDCIPVPGFNSSSFRGAETDTIAISCAFNLPAVVFSIGPENWNRYLKGPFSSLAKHCDWRIRRPISFALYEIAKLLPPSSITEDIVPIFSIYINDIDQVKLGVLQNLSNLFSIFTYAQSKPFLSNLILLVEDSGINWKYRAFIARYGHLELIF</sequence>
<dbReference type="AlphaFoldDB" id="A0A098VQL6"/>
<dbReference type="InterPro" id="IPR051023">
    <property type="entry name" value="PP2A_Regulatory_Subunit_A"/>
</dbReference>
<dbReference type="InterPro" id="IPR016024">
    <property type="entry name" value="ARM-type_fold"/>
</dbReference>
<gene>
    <name evidence="4" type="ORF">DI09_44p180</name>
</gene>
<organism evidence="4 5">
    <name type="scientific">Mitosporidium daphniae</name>
    <dbReference type="NCBI Taxonomy" id="1485682"/>
    <lineage>
        <taxon>Eukaryota</taxon>
        <taxon>Fungi</taxon>
        <taxon>Fungi incertae sedis</taxon>
        <taxon>Microsporidia</taxon>
        <taxon>Mitosporidium</taxon>
    </lineage>
</organism>
<dbReference type="RefSeq" id="XP_013237541.1">
    <property type="nucleotide sequence ID" value="XM_013382087.1"/>
</dbReference>
<feature type="domain" description="Phosphatase PP2A regulatory subunit A/Splicing factor 3B subunit 1-like HEAT repeat" evidence="3">
    <location>
        <begin position="323"/>
        <end position="382"/>
    </location>
</feature>
<dbReference type="GO" id="GO:0019888">
    <property type="term" value="F:protein phosphatase regulator activity"/>
    <property type="evidence" value="ECO:0007669"/>
    <property type="project" value="TreeGrafter"/>
</dbReference>
<comment type="caution">
    <text evidence="4">The sequence shown here is derived from an EMBL/GenBank/DDBJ whole genome shotgun (WGS) entry which is preliminary data.</text>
</comment>
<evidence type="ECO:0000313" key="5">
    <source>
        <dbReference type="Proteomes" id="UP000029725"/>
    </source>
</evidence>
<dbReference type="VEuPathDB" id="MicrosporidiaDB:DI09_44p180"/>
<dbReference type="GeneID" id="25260002"/>
<proteinExistence type="predicted"/>
<name>A0A098VQL6_9MICR</name>
<dbReference type="SUPFAM" id="SSF48371">
    <property type="entry name" value="ARM repeat"/>
    <property type="match status" value="1"/>
</dbReference>
<dbReference type="InterPro" id="IPR054573">
    <property type="entry name" value="PP2A/SF3B1-like_HEAT"/>
</dbReference>
<dbReference type="InterPro" id="IPR011989">
    <property type="entry name" value="ARM-like"/>
</dbReference>
<evidence type="ECO:0000256" key="2">
    <source>
        <dbReference type="SAM" id="MobiDB-lite"/>
    </source>
</evidence>
<dbReference type="HOGENOM" id="CLU_484912_0_0_1"/>
<accession>A0A098VQL6</accession>
<keyword evidence="1" id="KW-0677">Repeat</keyword>
<dbReference type="GO" id="GO:0005737">
    <property type="term" value="C:cytoplasm"/>
    <property type="evidence" value="ECO:0007669"/>
    <property type="project" value="TreeGrafter"/>
</dbReference>
<keyword evidence="5" id="KW-1185">Reference proteome</keyword>
<reference evidence="4 5" key="1">
    <citation type="submission" date="2014-04" db="EMBL/GenBank/DDBJ databases">
        <title>A new species of microsporidia sheds light on the evolution of extreme parasitism.</title>
        <authorList>
            <person name="Haag K.L."/>
            <person name="James T.Y."/>
            <person name="Larsson R."/>
            <person name="Schaer T.M."/>
            <person name="Refardt D."/>
            <person name="Pombert J.-F."/>
            <person name="Ebert D."/>
        </authorList>
    </citation>
    <scope>NUCLEOTIDE SEQUENCE [LARGE SCALE GENOMIC DNA]</scope>
    <source>
        <strain evidence="4 5">UGP3</strain>
        <tissue evidence="4">Spores</tissue>
    </source>
</reference>
<evidence type="ECO:0000313" key="4">
    <source>
        <dbReference type="EMBL" id="KGG51114.1"/>
    </source>
</evidence>
<dbReference type="Proteomes" id="UP000029725">
    <property type="component" value="Unassembled WGS sequence"/>
</dbReference>
<dbReference type="Gene3D" id="1.25.10.10">
    <property type="entry name" value="Leucine-rich Repeat Variant"/>
    <property type="match status" value="1"/>
</dbReference>
<dbReference type="Pfam" id="PF22646">
    <property type="entry name" value="PPP2R1A-like_HEAT"/>
    <property type="match status" value="1"/>
</dbReference>
<evidence type="ECO:0000256" key="1">
    <source>
        <dbReference type="ARBA" id="ARBA00022737"/>
    </source>
</evidence>
<dbReference type="OrthoDB" id="2422528at2759"/>
<dbReference type="PANTHER" id="PTHR10648:SF1">
    <property type="entry name" value="SERINE_THREONINE-PROTEIN PHOSPHATASE 4 REGULATORY SUBUNIT 1"/>
    <property type="match status" value="1"/>
</dbReference>
<evidence type="ECO:0000259" key="3">
    <source>
        <dbReference type="Pfam" id="PF22646"/>
    </source>
</evidence>
<dbReference type="EMBL" id="JMKJ01000388">
    <property type="protein sequence ID" value="KGG51114.1"/>
    <property type="molecule type" value="Genomic_DNA"/>
</dbReference>
<protein>
    <submittedName>
        <fullName evidence="4">Putative regulatory subunit 1 of protein phosphatase 4</fullName>
    </submittedName>
</protein>
<feature type="region of interest" description="Disordered" evidence="2">
    <location>
        <begin position="1"/>
        <end position="62"/>
    </location>
</feature>
<dbReference type="PANTHER" id="PTHR10648">
    <property type="entry name" value="SERINE/THREONINE-PROTEIN PHOSPHATASE PP2A 65 KDA REGULATORY SUBUNIT"/>
    <property type="match status" value="1"/>
</dbReference>